<dbReference type="OrthoDB" id="6120942at2"/>
<organism evidence="1 2">
    <name type="scientific">Thalassolituus maritimus</name>
    <dbReference type="NCBI Taxonomy" id="484498"/>
    <lineage>
        <taxon>Bacteria</taxon>
        <taxon>Pseudomonadati</taxon>
        <taxon>Pseudomonadota</taxon>
        <taxon>Gammaproteobacteria</taxon>
        <taxon>Oceanospirillales</taxon>
        <taxon>Oceanospirillaceae</taxon>
        <taxon>Thalassolituus</taxon>
    </lineage>
</organism>
<evidence type="ECO:0000313" key="1">
    <source>
        <dbReference type="EMBL" id="SIT07337.1"/>
    </source>
</evidence>
<accession>A0A1N7P9Y4</accession>
<dbReference type="EMBL" id="FTOH01000009">
    <property type="protein sequence ID" value="SIT07337.1"/>
    <property type="molecule type" value="Genomic_DNA"/>
</dbReference>
<name>A0A1N7P9Y4_9GAMM</name>
<dbReference type="RefSeq" id="WP_068439496.1">
    <property type="nucleotide sequence ID" value="NZ_CAJWBH010000001.1"/>
</dbReference>
<protein>
    <submittedName>
        <fullName evidence="1">Uncharacterized protein</fullName>
    </submittedName>
</protein>
<dbReference type="AlphaFoldDB" id="A0A1N7P9Y4"/>
<gene>
    <name evidence="1" type="ORF">SAMN05421686_10941</name>
</gene>
<evidence type="ECO:0000313" key="2">
    <source>
        <dbReference type="Proteomes" id="UP000185639"/>
    </source>
</evidence>
<sequence>MDLLPVDIIDTARKQGRHASATVSGRRREGFLLGNRFVFSDQSEVLWMQAGPGEFRELKIWRK</sequence>
<dbReference type="Proteomes" id="UP000185639">
    <property type="component" value="Unassembled WGS sequence"/>
</dbReference>
<proteinExistence type="predicted"/>
<reference evidence="2" key="1">
    <citation type="submission" date="2017-01" db="EMBL/GenBank/DDBJ databases">
        <authorList>
            <person name="Varghese N."/>
            <person name="Submissions S."/>
        </authorList>
    </citation>
    <scope>NUCLEOTIDE SEQUENCE [LARGE SCALE GENOMIC DNA]</scope>
    <source>
        <strain evidence="2">DSM 24913</strain>
    </source>
</reference>
<keyword evidence="2" id="KW-1185">Reference proteome</keyword>